<evidence type="ECO:0000256" key="1">
    <source>
        <dbReference type="SAM" id="Coils"/>
    </source>
</evidence>
<feature type="coiled-coil region" evidence="1">
    <location>
        <begin position="99"/>
        <end position="129"/>
    </location>
</feature>
<name>L7JW72_TRAHO</name>
<dbReference type="InParanoid" id="L7JW72"/>
<organism evidence="2 3">
    <name type="scientific">Trachipleistophora hominis</name>
    <name type="common">Microsporidian parasite</name>
    <dbReference type="NCBI Taxonomy" id="72359"/>
    <lineage>
        <taxon>Eukaryota</taxon>
        <taxon>Fungi</taxon>
        <taxon>Fungi incertae sedis</taxon>
        <taxon>Microsporidia</taxon>
        <taxon>Pleistophoridae</taxon>
        <taxon>Trachipleistophora</taxon>
    </lineage>
</organism>
<dbReference type="Proteomes" id="UP000011185">
    <property type="component" value="Unassembled WGS sequence"/>
</dbReference>
<accession>L7JW72</accession>
<reference evidence="2 3" key="1">
    <citation type="journal article" date="2012" name="PLoS Pathog.">
        <title>The genome of the obligate intracellular parasite Trachipleistophora hominis: new insights into microsporidian genome dynamics and reductive evolution.</title>
        <authorList>
            <person name="Heinz E."/>
            <person name="Williams T.A."/>
            <person name="Nakjang S."/>
            <person name="Noel C.J."/>
            <person name="Swan D.C."/>
            <person name="Goldberg A.V."/>
            <person name="Harris S.R."/>
            <person name="Weinmaier T."/>
            <person name="Markert S."/>
            <person name="Becher D."/>
            <person name="Bernhardt J."/>
            <person name="Dagan T."/>
            <person name="Hacker C."/>
            <person name="Lucocq J.M."/>
            <person name="Schweder T."/>
            <person name="Rattei T."/>
            <person name="Hall N."/>
            <person name="Hirt R.P."/>
            <person name="Embley T.M."/>
        </authorList>
    </citation>
    <scope>NUCLEOTIDE SEQUENCE [LARGE SCALE GENOMIC DNA]</scope>
</reference>
<keyword evidence="3" id="KW-1185">Reference proteome</keyword>
<dbReference type="EMBL" id="JH993974">
    <property type="protein sequence ID" value="ELQ75296.1"/>
    <property type="molecule type" value="Genomic_DNA"/>
</dbReference>
<dbReference type="HOGENOM" id="CLU_1856806_0_0_1"/>
<sequence>MIFKKHERYPLKLILYTKLHSKERKNTKKPSTSAFSDACHVISSKLHALSNLILEADRFPSKEMKELIDELLKLKRMEVNMAVPLSVIEMLDDGKDFDAIFNEREKEELEERKENVKKEERTNTFYEKLDKLNLTLKR</sequence>
<dbReference type="OrthoDB" id="10382018at2759"/>
<proteinExistence type="predicted"/>
<gene>
    <name evidence="2" type="ORF">THOM_1793</name>
</gene>
<dbReference type="OMA" id="AFSDACH"/>
<dbReference type="AlphaFoldDB" id="L7JW72"/>
<evidence type="ECO:0000313" key="3">
    <source>
        <dbReference type="Proteomes" id="UP000011185"/>
    </source>
</evidence>
<dbReference type="VEuPathDB" id="MicrosporidiaDB:THOM_1793"/>
<evidence type="ECO:0000313" key="2">
    <source>
        <dbReference type="EMBL" id="ELQ75296.1"/>
    </source>
</evidence>
<protein>
    <submittedName>
        <fullName evidence="2">Uncharacterized protein</fullName>
    </submittedName>
</protein>
<keyword evidence="1" id="KW-0175">Coiled coil</keyword>